<keyword evidence="8" id="KW-0916">Viral movement protein</keyword>
<comment type="subcellular location">
    <subcellularLocation>
        <location evidence="1">Host endoplasmic reticulum membrane</location>
    </subcellularLocation>
</comment>
<dbReference type="InterPro" id="IPR003411">
    <property type="entry name" value="TGBp3"/>
</dbReference>
<proteinExistence type="inferred from homology"/>
<evidence type="ECO:0000256" key="9">
    <source>
        <dbReference type="ARBA" id="ARBA00023136"/>
    </source>
</evidence>
<dbReference type="GO" id="GO:0046740">
    <property type="term" value="P:transport of virus in host, cell to cell"/>
    <property type="evidence" value="ECO:0007669"/>
    <property type="project" value="UniProtKB-KW"/>
</dbReference>
<evidence type="ECO:0000256" key="4">
    <source>
        <dbReference type="ARBA" id="ARBA00022448"/>
    </source>
</evidence>
<dbReference type="Pfam" id="PF02495">
    <property type="entry name" value="TGBp3"/>
    <property type="match status" value="1"/>
</dbReference>
<reference evidence="13" key="1">
    <citation type="submission" date="2011-05" db="EMBL/GenBank/DDBJ databases">
        <title>Molecular characterization and detection of new Zygocactus virus X isolate from pitaya.</title>
        <authorList>
            <person name="Mao C.-H."/>
            <person name="Lu Y.-C."/>
            <person name="Li Y.-S."/>
            <person name="Chang Y.-C."/>
        </authorList>
    </citation>
    <scope>NUCLEOTIDE SEQUENCE</scope>
    <source>
        <strain evidence="13">P39</strain>
    </source>
</reference>
<evidence type="ECO:0000313" key="13">
    <source>
        <dbReference type="EMBL" id="AFI57888.1"/>
    </source>
</evidence>
<accession>A0A067XH44</accession>
<dbReference type="EMBL" id="JF930326">
    <property type="protein sequence ID" value="AFI57888.1"/>
    <property type="molecule type" value="Genomic_RNA"/>
</dbReference>
<evidence type="ECO:0000256" key="1">
    <source>
        <dbReference type="ARBA" id="ARBA00004625"/>
    </source>
</evidence>
<evidence type="ECO:0000256" key="2">
    <source>
        <dbReference type="ARBA" id="ARBA00010355"/>
    </source>
</evidence>
<sequence length="64" mass="7020">MFLTYLVLGVVLGIALTAVLNTLNQPNCVLVFTGERTVVSGCEHLPHLSEVIHSLNNRLSFNQL</sequence>
<protein>
    <recommendedName>
        <fullName evidence="3">Movement protein TGBp3</fullName>
    </recommendedName>
    <alternativeName>
        <fullName evidence="12">Triple gene block 3 protein</fullName>
    </alternativeName>
</protein>
<evidence type="ECO:0000256" key="8">
    <source>
        <dbReference type="ARBA" id="ARBA00023031"/>
    </source>
</evidence>
<keyword evidence="5" id="KW-0812">Transmembrane</keyword>
<name>A0A067XH44_9VIRU</name>
<comment type="function">
    <text evidence="11">Plays a role in viral cell-to-cell propagation, by facilitating genome transport to neighboring plant cells through plasmosdesmata. May induce the formation of granular vesicles derived from the Endoplasmic reticulum, which align on actin filaments.</text>
</comment>
<dbReference type="GO" id="GO:0044167">
    <property type="term" value="C:host cell endoplasmic reticulum membrane"/>
    <property type="evidence" value="ECO:0007669"/>
    <property type="project" value="UniProtKB-SubCell"/>
</dbReference>
<keyword evidence="6" id="KW-1043">Host membrane</keyword>
<evidence type="ECO:0000256" key="3">
    <source>
        <dbReference type="ARBA" id="ARBA00013812"/>
    </source>
</evidence>
<keyword evidence="9" id="KW-0472">Membrane</keyword>
<evidence type="ECO:0000256" key="12">
    <source>
        <dbReference type="ARBA" id="ARBA00033148"/>
    </source>
</evidence>
<keyword evidence="4" id="KW-0813">Transport</keyword>
<evidence type="ECO:0000256" key="5">
    <source>
        <dbReference type="ARBA" id="ARBA00022692"/>
    </source>
</evidence>
<evidence type="ECO:0000256" key="11">
    <source>
        <dbReference type="ARBA" id="ARBA00025270"/>
    </source>
</evidence>
<evidence type="ECO:0000256" key="7">
    <source>
        <dbReference type="ARBA" id="ARBA00022989"/>
    </source>
</evidence>
<organism evidence="13">
    <name type="scientific">Zygocactus virus X</name>
    <dbReference type="NCBI Taxonomy" id="253701"/>
    <lineage>
        <taxon>Viruses</taxon>
        <taxon>Riboviria</taxon>
        <taxon>Orthornavirae</taxon>
        <taxon>Kitrinoviricota</taxon>
        <taxon>Alsuviricetes</taxon>
        <taxon>Tymovirales</taxon>
        <taxon>Alphaflexiviridae</taxon>
        <taxon>Potexvirus</taxon>
        <taxon>Potexvirus eczygocacti</taxon>
    </lineage>
</organism>
<keyword evidence="7" id="KW-1133">Transmembrane helix</keyword>
<keyword evidence="10" id="KW-1038">Host endoplasmic reticulum</keyword>
<evidence type="ECO:0000256" key="6">
    <source>
        <dbReference type="ARBA" id="ARBA00022870"/>
    </source>
</evidence>
<comment type="similarity">
    <text evidence="2">Belongs to the Tymovirales TGBp3 protein family.</text>
</comment>
<evidence type="ECO:0000256" key="10">
    <source>
        <dbReference type="ARBA" id="ARBA00023184"/>
    </source>
</evidence>